<proteinExistence type="inferred from homology"/>
<accession>A0ABV7TQG6</accession>
<dbReference type="Pfam" id="PF00015">
    <property type="entry name" value="MCPsignal"/>
    <property type="match status" value="1"/>
</dbReference>
<feature type="transmembrane region" description="Helical" evidence="4">
    <location>
        <begin position="12"/>
        <end position="45"/>
    </location>
</feature>
<keyword evidence="1 3" id="KW-0807">Transducer</keyword>
<dbReference type="PANTHER" id="PTHR32089">
    <property type="entry name" value="METHYL-ACCEPTING CHEMOTAXIS PROTEIN MCPB"/>
    <property type="match status" value="1"/>
</dbReference>
<dbReference type="Proteomes" id="UP001595636">
    <property type="component" value="Unassembled WGS sequence"/>
</dbReference>
<comment type="caution">
    <text evidence="6">The sequence shown here is derived from an EMBL/GenBank/DDBJ whole genome shotgun (WGS) entry which is preliminary data.</text>
</comment>
<evidence type="ECO:0000313" key="7">
    <source>
        <dbReference type="Proteomes" id="UP001595636"/>
    </source>
</evidence>
<dbReference type="InterPro" id="IPR004089">
    <property type="entry name" value="MCPsignal_dom"/>
</dbReference>
<dbReference type="PROSITE" id="PS50111">
    <property type="entry name" value="CHEMOTAXIS_TRANSDUC_2"/>
    <property type="match status" value="1"/>
</dbReference>
<dbReference type="PRINTS" id="PR00260">
    <property type="entry name" value="CHEMTRNSDUCR"/>
</dbReference>
<evidence type="ECO:0000256" key="1">
    <source>
        <dbReference type="ARBA" id="ARBA00023224"/>
    </source>
</evidence>
<dbReference type="RefSeq" id="WP_390276689.1">
    <property type="nucleotide sequence ID" value="NZ_JBHRYH010000008.1"/>
</dbReference>
<organism evidence="6 7">
    <name type="scientific">Vogesella amnigena</name>
    <dbReference type="NCBI Taxonomy" id="1507449"/>
    <lineage>
        <taxon>Bacteria</taxon>
        <taxon>Pseudomonadati</taxon>
        <taxon>Pseudomonadota</taxon>
        <taxon>Betaproteobacteria</taxon>
        <taxon>Neisseriales</taxon>
        <taxon>Chromobacteriaceae</taxon>
        <taxon>Vogesella</taxon>
    </lineage>
</organism>
<protein>
    <submittedName>
        <fullName evidence="6">Methyl-accepting chemotaxis protein</fullName>
    </submittedName>
</protein>
<feature type="domain" description="Methyl-accepting transducer" evidence="5">
    <location>
        <begin position="132"/>
        <end position="299"/>
    </location>
</feature>
<comment type="similarity">
    <text evidence="2">Belongs to the methyl-accepting chemotaxis (MCP) protein family.</text>
</comment>
<keyword evidence="4" id="KW-0472">Membrane</keyword>
<keyword evidence="4" id="KW-1133">Transmembrane helix</keyword>
<dbReference type="SMART" id="SM00283">
    <property type="entry name" value="MA"/>
    <property type="match status" value="1"/>
</dbReference>
<dbReference type="PANTHER" id="PTHR32089:SF112">
    <property type="entry name" value="LYSOZYME-LIKE PROTEIN-RELATED"/>
    <property type="match status" value="1"/>
</dbReference>
<evidence type="ECO:0000256" key="3">
    <source>
        <dbReference type="PROSITE-ProRule" id="PRU00284"/>
    </source>
</evidence>
<sequence>MHNSFFARHGGWLLSLLNIALAVMLASVWWYGLIYAAVFAVLLLAMWPRLQPMVAVDPQAAPAQAEPDKAGFSHFFSEVIPFWSRNLGLVRDQTREAIESLVLRFASLSEMIRDGRRHHSDENLVIDAIVDTRAGLEQITATLNRTQEFRQGIVEQIAGISRYSGDLKNMAERVGAIAAQTNLLALNAAIEAARAGEAGRGFAVVADEVRKLSTESGATGKQIQEMVDAVSGTIDGAIATANDFARQEAELVQASHATAGQIIDRFQGTADTLSASLAALRDEQARVEADIAEVLVGLQFQDRVQQILGHVMDDMASAEEAARHGQLPDSQRWLSKLAAAYTTLEQQAVHYGSDGHVVSQQSSGVTFF</sequence>
<evidence type="ECO:0000256" key="2">
    <source>
        <dbReference type="ARBA" id="ARBA00029447"/>
    </source>
</evidence>
<evidence type="ECO:0000313" key="6">
    <source>
        <dbReference type="EMBL" id="MFC3625206.1"/>
    </source>
</evidence>
<dbReference type="InterPro" id="IPR004090">
    <property type="entry name" value="Chemotax_Me-accpt_rcpt"/>
</dbReference>
<reference evidence="7" key="1">
    <citation type="journal article" date="2019" name="Int. J. Syst. Evol. Microbiol.">
        <title>The Global Catalogue of Microorganisms (GCM) 10K type strain sequencing project: providing services to taxonomists for standard genome sequencing and annotation.</title>
        <authorList>
            <consortium name="The Broad Institute Genomics Platform"/>
            <consortium name="The Broad Institute Genome Sequencing Center for Infectious Disease"/>
            <person name="Wu L."/>
            <person name="Ma J."/>
        </authorList>
    </citation>
    <scope>NUCLEOTIDE SEQUENCE [LARGE SCALE GENOMIC DNA]</scope>
    <source>
        <strain evidence="7">KCTC 42195</strain>
    </source>
</reference>
<evidence type="ECO:0000256" key="4">
    <source>
        <dbReference type="SAM" id="Phobius"/>
    </source>
</evidence>
<name>A0ABV7TQG6_9NEIS</name>
<gene>
    <name evidence="6" type="ORF">ACFOKJ_03475</name>
</gene>
<keyword evidence="7" id="KW-1185">Reference proteome</keyword>
<evidence type="ECO:0000259" key="5">
    <source>
        <dbReference type="PROSITE" id="PS50111"/>
    </source>
</evidence>
<keyword evidence="4" id="KW-0812">Transmembrane</keyword>
<dbReference type="Gene3D" id="1.10.287.950">
    <property type="entry name" value="Methyl-accepting chemotaxis protein"/>
    <property type="match status" value="1"/>
</dbReference>
<dbReference type="EMBL" id="JBHRYH010000008">
    <property type="protein sequence ID" value="MFC3625206.1"/>
    <property type="molecule type" value="Genomic_DNA"/>
</dbReference>
<dbReference type="SUPFAM" id="SSF58104">
    <property type="entry name" value="Methyl-accepting chemotaxis protein (MCP) signaling domain"/>
    <property type="match status" value="1"/>
</dbReference>